<dbReference type="GO" id="GO:0008270">
    <property type="term" value="F:zinc ion binding"/>
    <property type="evidence" value="ECO:0007669"/>
    <property type="project" value="InterPro"/>
</dbReference>
<dbReference type="AlphaFoldDB" id="D2QLF4"/>
<accession>D2QLF4</accession>
<keyword evidence="2" id="KW-0255">Endonuclease</keyword>
<organism evidence="2 3">
    <name type="scientific">Spirosoma linguale (strain ATCC 33905 / DSM 74 / LMG 10896 / Claus 1)</name>
    <dbReference type="NCBI Taxonomy" id="504472"/>
    <lineage>
        <taxon>Bacteria</taxon>
        <taxon>Pseudomonadati</taxon>
        <taxon>Bacteroidota</taxon>
        <taxon>Cytophagia</taxon>
        <taxon>Cytophagales</taxon>
        <taxon>Cytophagaceae</taxon>
        <taxon>Spirosoma</taxon>
    </lineage>
</organism>
<dbReference type="Pfam" id="PF01844">
    <property type="entry name" value="HNH"/>
    <property type="match status" value="1"/>
</dbReference>
<dbReference type="eggNOG" id="COG3183">
    <property type="taxonomic scope" value="Bacteria"/>
</dbReference>
<dbReference type="GO" id="GO:0004519">
    <property type="term" value="F:endonuclease activity"/>
    <property type="evidence" value="ECO:0007669"/>
    <property type="project" value="UniProtKB-KW"/>
</dbReference>
<dbReference type="HOGENOM" id="CLU_754213_0_0_10"/>
<keyword evidence="2" id="KW-0540">Nuclease</keyword>
<feature type="domain" description="HNH" evidence="1">
    <location>
        <begin position="275"/>
        <end position="330"/>
    </location>
</feature>
<dbReference type="CDD" id="cd00085">
    <property type="entry name" value="HNHc"/>
    <property type="match status" value="1"/>
</dbReference>
<reference evidence="2 3" key="1">
    <citation type="journal article" date="2010" name="Stand. Genomic Sci.">
        <title>Complete genome sequence of Spirosoma linguale type strain (1).</title>
        <authorList>
            <person name="Lail K."/>
            <person name="Sikorski J."/>
            <person name="Saunders E."/>
            <person name="Lapidus A."/>
            <person name="Glavina Del Rio T."/>
            <person name="Copeland A."/>
            <person name="Tice H."/>
            <person name="Cheng J.-F."/>
            <person name="Lucas S."/>
            <person name="Nolan M."/>
            <person name="Bruce D."/>
            <person name="Goodwin L."/>
            <person name="Pitluck S."/>
            <person name="Ivanova N."/>
            <person name="Mavromatis K."/>
            <person name="Ovchinnikova G."/>
            <person name="Pati A."/>
            <person name="Chen A."/>
            <person name="Palaniappan K."/>
            <person name="Land M."/>
            <person name="Hauser L."/>
            <person name="Chang Y.-J."/>
            <person name="Jeffries C.D."/>
            <person name="Chain P."/>
            <person name="Brettin T."/>
            <person name="Detter J.C."/>
            <person name="Schuetze A."/>
            <person name="Rohde M."/>
            <person name="Tindall B.J."/>
            <person name="Goeker M."/>
            <person name="Bristow J."/>
            <person name="Eisen J.A."/>
            <person name="Markowitz V."/>
            <person name="Hugenholtz P."/>
            <person name="Kyrpides N.C."/>
            <person name="Klenk H.-P."/>
            <person name="Chen F."/>
        </authorList>
    </citation>
    <scope>NUCLEOTIDE SEQUENCE [LARGE SCALE GENOMIC DNA]</scope>
    <source>
        <strain evidence="3">ATCC 33905 / DSM 74 / LMG 10896 / Claus 1</strain>
    </source>
</reference>
<keyword evidence="2" id="KW-0378">Hydrolase</keyword>
<dbReference type="RefSeq" id="WP_012927628.1">
    <property type="nucleotide sequence ID" value="NC_013730.1"/>
</dbReference>
<keyword evidence="3" id="KW-1185">Reference proteome</keyword>
<protein>
    <submittedName>
        <fullName evidence="2">HNH endonuclease</fullName>
    </submittedName>
</protein>
<dbReference type="GO" id="GO:0003676">
    <property type="term" value="F:nucleic acid binding"/>
    <property type="evidence" value="ECO:0007669"/>
    <property type="project" value="InterPro"/>
</dbReference>
<dbReference type="EMBL" id="CP001769">
    <property type="protein sequence ID" value="ADB39101.1"/>
    <property type="molecule type" value="Genomic_DNA"/>
</dbReference>
<dbReference type="InterPro" id="IPR003615">
    <property type="entry name" value="HNH_nuc"/>
</dbReference>
<evidence type="ECO:0000313" key="2">
    <source>
        <dbReference type="EMBL" id="ADB39101.1"/>
    </source>
</evidence>
<sequence length="367" mass="41717">MGKIPTVVDFDLALSNLFRQAEREGKRELVVNSGELHRLVGGYPAYQNRITTCCGAMRRVMTAGDRIVHQPPEGNGASLDITYALPRLSLIRHFVAYHKFSEWGPYETGQERFSHYSNRPLTFLEKSKGQRIWVIGGEKNKRQTEYTLLSYFSPDLIESDEEKGFHIEGDGFGFTPPINLSSVQWFSELIKEQHNFSLGINEIKNPNVIQGLLALGSEQEQVLSRDPEKVPFHYPEEVPSTKTYVEGAVKQITVNRYERDQDARTDCINHYGAKCQACEFDFEEIYGNIGKGYIHVHHIKPFNEIKTSYRVDPIKDLIPVCPNCHAMLHTGKEVMDIADLKALIMQLCIPDKVTQAFRSKLTHPACG</sequence>
<evidence type="ECO:0000313" key="3">
    <source>
        <dbReference type="Proteomes" id="UP000002028"/>
    </source>
</evidence>
<evidence type="ECO:0000259" key="1">
    <source>
        <dbReference type="Pfam" id="PF01844"/>
    </source>
</evidence>
<dbReference type="Proteomes" id="UP000002028">
    <property type="component" value="Chromosome"/>
</dbReference>
<proteinExistence type="predicted"/>
<gene>
    <name evidence="2" type="ordered locus">Slin_3090</name>
</gene>
<dbReference type="KEGG" id="sli:Slin_3090"/>
<name>D2QLF4_SPILD</name>
<dbReference type="InterPro" id="IPR002711">
    <property type="entry name" value="HNH"/>
</dbReference>
<dbReference type="STRING" id="504472.Slin_3090"/>